<keyword evidence="4" id="KW-0808">Transferase</keyword>
<organism evidence="10 11">
    <name type="scientific">Nostoc spongiaeforme FACHB-130</name>
    <dbReference type="NCBI Taxonomy" id="1357510"/>
    <lineage>
        <taxon>Bacteria</taxon>
        <taxon>Bacillati</taxon>
        <taxon>Cyanobacteriota</taxon>
        <taxon>Cyanophyceae</taxon>
        <taxon>Nostocales</taxon>
        <taxon>Nostocaceae</taxon>
        <taxon>Nostoc</taxon>
    </lineage>
</organism>
<dbReference type="InterPro" id="IPR038731">
    <property type="entry name" value="RgtA/B/C-like"/>
</dbReference>
<accession>A0ABR8FSH3</accession>
<evidence type="ECO:0000313" key="11">
    <source>
        <dbReference type="Proteomes" id="UP000603457"/>
    </source>
</evidence>
<keyword evidence="3" id="KW-0328">Glycosyltransferase</keyword>
<evidence type="ECO:0000256" key="7">
    <source>
        <dbReference type="ARBA" id="ARBA00023136"/>
    </source>
</evidence>
<evidence type="ECO:0000256" key="2">
    <source>
        <dbReference type="ARBA" id="ARBA00022475"/>
    </source>
</evidence>
<keyword evidence="6 8" id="KW-1133">Transmembrane helix</keyword>
<keyword evidence="2" id="KW-1003">Cell membrane</keyword>
<comment type="subcellular location">
    <subcellularLocation>
        <location evidence="1">Cell membrane</location>
        <topology evidence="1">Multi-pass membrane protein</topology>
    </subcellularLocation>
</comment>
<dbReference type="RefSeq" id="WP_190966923.1">
    <property type="nucleotide sequence ID" value="NZ_JACJTB010000005.1"/>
</dbReference>
<feature type="transmembrane region" description="Helical" evidence="8">
    <location>
        <begin position="14"/>
        <end position="32"/>
    </location>
</feature>
<evidence type="ECO:0000256" key="4">
    <source>
        <dbReference type="ARBA" id="ARBA00022679"/>
    </source>
</evidence>
<evidence type="ECO:0000256" key="1">
    <source>
        <dbReference type="ARBA" id="ARBA00004651"/>
    </source>
</evidence>
<feature type="transmembrane region" description="Helical" evidence="8">
    <location>
        <begin position="152"/>
        <end position="168"/>
    </location>
</feature>
<protein>
    <submittedName>
        <fullName evidence="10">Glycosyltransferase family 39 protein</fullName>
    </submittedName>
</protein>
<evidence type="ECO:0000256" key="6">
    <source>
        <dbReference type="ARBA" id="ARBA00022989"/>
    </source>
</evidence>
<feature type="transmembrane region" description="Helical" evidence="8">
    <location>
        <begin position="404"/>
        <end position="423"/>
    </location>
</feature>
<feature type="transmembrane region" description="Helical" evidence="8">
    <location>
        <begin position="312"/>
        <end position="334"/>
    </location>
</feature>
<feature type="transmembrane region" description="Helical" evidence="8">
    <location>
        <begin position="370"/>
        <end position="389"/>
    </location>
</feature>
<comment type="caution">
    <text evidence="10">The sequence shown here is derived from an EMBL/GenBank/DDBJ whole genome shotgun (WGS) entry which is preliminary data.</text>
</comment>
<dbReference type="EMBL" id="JACJTB010000005">
    <property type="protein sequence ID" value="MBD2594003.1"/>
    <property type="molecule type" value="Genomic_DNA"/>
</dbReference>
<dbReference type="PANTHER" id="PTHR33908:SF11">
    <property type="entry name" value="MEMBRANE PROTEIN"/>
    <property type="match status" value="1"/>
</dbReference>
<feature type="transmembrane region" description="Helical" evidence="8">
    <location>
        <begin position="120"/>
        <end position="140"/>
    </location>
</feature>
<keyword evidence="5 8" id="KW-0812">Transmembrane</keyword>
<evidence type="ECO:0000256" key="5">
    <source>
        <dbReference type="ARBA" id="ARBA00022692"/>
    </source>
</evidence>
<sequence length="537" mass="61359">MKTLDSQHHKKEHIWLKVLVISLLLLGIYFRFVNLDGKVYWTDEVYTSLWLSGHPSTEIIDEFYQGEVVNVGILKQYQQINPTQGISSAIARLAIEDSQHPPLYYFLAWSWSAWFGNSVAVIRSLSAVISVFSLIAIYYLCRELFALSLTRWIAVSLVAISPFYILYAQEAREYSLWTLTIIIANYAMLLALSKKTFIGWVIYAISLILSFYTFLFSIFVMLGHGIYILGINGFKKTQSLIAYLLSITTAIIAFIPWLIVIYQGKMADRIQRLDWIAEATNLPALIGKWLLNITRIFLDWVIINENTSIKAIIWLIPFSLGLIVLIGYGFYYLYRSTPKTTWLFIFSLTLTTAIALIIPDIIFGGRRSGVARYLIPTFLGIQLTVAHLLASKLVSIQSIKWQNIWRLITIFIICCGVISCVIISSSDIWWNKGTANNLRLNQVAAVINQTSQPVLVSDAKFPYILGLTHIVNADVNFQLTTQPENLVIPKAPNNLFLFYPSRKLRLYLNVNYNLEPVYMGKNRVFGLWKIQAVNQRN</sequence>
<evidence type="ECO:0000256" key="8">
    <source>
        <dbReference type="SAM" id="Phobius"/>
    </source>
</evidence>
<evidence type="ECO:0000256" key="3">
    <source>
        <dbReference type="ARBA" id="ARBA00022676"/>
    </source>
</evidence>
<keyword evidence="7 8" id="KW-0472">Membrane</keyword>
<evidence type="ECO:0000259" key="9">
    <source>
        <dbReference type="Pfam" id="PF13231"/>
    </source>
</evidence>
<feature type="transmembrane region" description="Helical" evidence="8">
    <location>
        <begin position="340"/>
        <end position="358"/>
    </location>
</feature>
<feature type="transmembrane region" description="Helical" evidence="8">
    <location>
        <begin position="240"/>
        <end position="262"/>
    </location>
</feature>
<reference evidence="10 11" key="1">
    <citation type="journal article" date="2020" name="ISME J.">
        <title>Comparative genomics reveals insights into cyanobacterial evolution and habitat adaptation.</title>
        <authorList>
            <person name="Chen M.Y."/>
            <person name="Teng W.K."/>
            <person name="Zhao L."/>
            <person name="Hu C.X."/>
            <person name="Zhou Y.K."/>
            <person name="Han B.P."/>
            <person name="Song L.R."/>
            <person name="Shu W.S."/>
        </authorList>
    </citation>
    <scope>NUCLEOTIDE SEQUENCE [LARGE SCALE GENOMIC DNA]</scope>
    <source>
        <strain evidence="10 11">FACHB-130</strain>
    </source>
</reference>
<proteinExistence type="predicted"/>
<name>A0ABR8FSH3_9NOSO</name>
<keyword evidence="11" id="KW-1185">Reference proteome</keyword>
<dbReference type="PANTHER" id="PTHR33908">
    <property type="entry name" value="MANNOSYLTRANSFERASE YKCB-RELATED"/>
    <property type="match status" value="1"/>
</dbReference>
<feature type="transmembrane region" description="Helical" evidence="8">
    <location>
        <begin position="174"/>
        <end position="193"/>
    </location>
</feature>
<gene>
    <name evidence="10" type="ORF">H6G74_06625</name>
</gene>
<dbReference type="Proteomes" id="UP000603457">
    <property type="component" value="Unassembled WGS sequence"/>
</dbReference>
<dbReference type="Pfam" id="PF13231">
    <property type="entry name" value="PMT_2"/>
    <property type="match status" value="1"/>
</dbReference>
<evidence type="ECO:0000313" key="10">
    <source>
        <dbReference type="EMBL" id="MBD2594003.1"/>
    </source>
</evidence>
<feature type="transmembrane region" description="Helical" evidence="8">
    <location>
        <begin position="200"/>
        <end position="228"/>
    </location>
</feature>
<dbReference type="InterPro" id="IPR050297">
    <property type="entry name" value="LipidA_mod_glycosyltrf_83"/>
</dbReference>
<feature type="domain" description="Glycosyltransferase RgtA/B/C/D-like" evidence="9">
    <location>
        <begin position="99"/>
        <end position="259"/>
    </location>
</feature>